<protein>
    <submittedName>
        <fullName evidence="7">Site-specific recombinase, resolvase family protein</fullName>
    </submittedName>
</protein>
<dbReference type="GO" id="GO:0003677">
    <property type="term" value="F:DNA binding"/>
    <property type="evidence" value="ECO:0007669"/>
    <property type="project" value="UniProtKB-KW"/>
</dbReference>
<dbReference type="KEGG" id="ptp:RCA23_c12980"/>
<dbReference type="PANTHER" id="PTHR30461">
    <property type="entry name" value="DNA-INVERTASE FROM LAMBDOID PROPHAGE"/>
    <property type="match status" value="1"/>
</dbReference>
<evidence type="ECO:0000256" key="1">
    <source>
        <dbReference type="ARBA" id="ARBA00009913"/>
    </source>
</evidence>
<feature type="active site" description="O-(5'-phospho-DNA)-serine intermediate" evidence="5">
    <location>
        <position position="16"/>
    </location>
</feature>
<dbReference type="Gene3D" id="3.40.50.1390">
    <property type="entry name" value="Resolvase, N-terminal catalytic domain"/>
    <property type="match status" value="1"/>
</dbReference>
<evidence type="ECO:0000256" key="3">
    <source>
        <dbReference type="ARBA" id="ARBA00023125"/>
    </source>
</evidence>
<proteinExistence type="inferred from homology"/>
<dbReference type="SMART" id="SM00857">
    <property type="entry name" value="Resolvase"/>
    <property type="match status" value="1"/>
</dbReference>
<dbReference type="GO" id="GO:0000150">
    <property type="term" value="F:DNA strand exchange activity"/>
    <property type="evidence" value="ECO:0007669"/>
    <property type="project" value="InterPro"/>
</dbReference>
<dbReference type="GO" id="GO:0015074">
    <property type="term" value="P:DNA integration"/>
    <property type="evidence" value="ECO:0007669"/>
    <property type="project" value="UniProtKB-KW"/>
</dbReference>
<evidence type="ECO:0000259" key="6">
    <source>
        <dbReference type="PROSITE" id="PS51736"/>
    </source>
</evidence>
<accession>A0AAN0VI83</accession>
<dbReference type="CDD" id="cd03768">
    <property type="entry name" value="SR_ResInv"/>
    <property type="match status" value="1"/>
</dbReference>
<sequence length="191" mass="21144">MSPQECKMLIGYARTSTTDQQAGFDAQLVELETYGCKRTFKEQVSAVASRGELDRAIDMLRKGDKLVVTKLDRLARNVMHMGELLHQIEAKGAGLVILSLGSETVDTTTATGKLILNMMVSVAQFEREMMKERQVEGIKRAKAEGKYKGRVPTAMRQADKVKALVEAGAQRVQVQEQLGISKASYYRCLNG</sequence>
<comment type="similarity">
    <text evidence="1">Belongs to the site-specific recombinase resolvase family.</text>
</comment>
<feature type="domain" description="Resolvase/invertase-type recombinase catalytic" evidence="6">
    <location>
        <begin position="8"/>
        <end position="145"/>
    </location>
</feature>
<dbReference type="InterPro" id="IPR006119">
    <property type="entry name" value="Resolv_N"/>
</dbReference>
<keyword evidence="3" id="KW-0238">DNA-binding</keyword>
<reference evidence="7 8" key="1">
    <citation type="journal article" date="2014" name="ISME J.">
        <title>Adaptation of an abundant Roseobacter RCA organism to pelagic systems revealed by genomic and transcriptomic analyses.</title>
        <authorList>
            <person name="Voget S."/>
            <person name="Wemheuer B."/>
            <person name="Brinkhoff T."/>
            <person name="Vollmers J."/>
            <person name="Dietrich S."/>
            <person name="Giebel H.A."/>
            <person name="Beardsley C."/>
            <person name="Sardemann C."/>
            <person name="Bakenhus I."/>
            <person name="Billerbeck S."/>
            <person name="Daniel R."/>
            <person name="Simon M."/>
        </authorList>
    </citation>
    <scope>NUCLEOTIDE SEQUENCE [LARGE SCALE GENOMIC DNA]</scope>
    <source>
        <strain evidence="7 8">RCA23</strain>
    </source>
</reference>
<dbReference type="InterPro" id="IPR050639">
    <property type="entry name" value="SSR_resolvase"/>
</dbReference>
<dbReference type="AlphaFoldDB" id="A0AAN0VI83"/>
<keyword evidence="4" id="KW-0233">DNA recombination</keyword>
<dbReference type="PROSITE" id="PS51736">
    <property type="entry name" value="RECOMBINASES_3"/>
    <property type="match status" value="1"/>
</dbReference>
<evidence type="ECO:0000256" key="5">
    <source>
        <dbReference type="PIRSR" id="PIRSR606118-50"/>
    </source>
</evidence>
<evidence type="ECO:0000256" key="4">
    <source>
        <dbReference type="ARBA" id="ARBA00023172"/>
    </source>
</evidence>
<dbReference type="PROSITE" id="PS00398">
    <property type="entry name" value="RECOMBINASES_2"/>
    <property type="match status" value="1"/>
</dbReference>
<dbReference type="Proteomes" id="UP000028680">
    <property type="component" value="Chromosome"/>
</dbReference>
<dbReference type="InterPro" id="IPR036162">
    <property type="entry name" value="Resolvase-like_N_sf"/>
</dbReference>
<dbReference type="EMBL" id="CP003984">
    <property type="protein sequence ID" value="AII86844.1"/>
    <property type="molecule type" value="Genomic_DNA"/>
</dbReference>
<organism evidence="7 8">
    <name type="scientific">Planktomarina temperata RCA23</name>
    <dbReference type="NCBI Taxonomy" id="666509"/>
    <lineage>
        <taxon>Bacteria</taxon>
        <taxon>Pseudomonadati</taxon>
        <taxon>Pseudomonadota</taxon>
        <taxon>Alphaproteobacteria</taxon>
        <taxon>Rhodobacterales</taxon>
        <taxon>Paracoccaceae</taxon>
        <taxon>Planktomarina</taxon>
    </lineage>
</organism>
<evidence type="ECO:0000313" key="7">
    <source>
        <dbReference type="EMBL" id="AII86844.1"/>
    </source>
</evidence>
<dbReference type="Pfam" id="PF00239">
    <property type="entry name" value="Resolvase"/>
    <property type="match status" value="1"/>
</dbReference>
<keyword evidence="2" id="KW-0229">DNA integration</keyword>
<dbReference type="SUPFAM" id="SSF53041">
    <property type="entry name" value="Resolvase-like"/>
    <property type="match status" value="1"/>
</dbReference>
<gene>
    <name evidence="7" type="ORF">RCA23_c12980</name>
</gene>
<name>A0AAN0VI83_9RHOB</name>
<keyword evidence="8" id="KW-1185">Reference proteome</keyword>
<evidence type="ECO:0000256" key="2">
    <source>
        <dbReference type="ARBA" id="ARBA00022908"/>
    </source>
</evidence>
<dbReference type="InterPro" id="IPR006118">
    <property type="entry name" value="Recombinase_CS"/>
</dbReference>
<dbReference type="PANTHER" id="PTHR30461:SF26">
    <property type="entry name" value="RESOLVASE HOMOLOG YNEB"/>
    <property type="match status" value="1"/>
</dbReference>
<evidence type="ECO:0000313" key="8">
    <source>
        <dbReference type="Proteomes" id="UP000028680"/>
    </source>
</evidence>